<name>C3XRU7_BRAFL</name>
<dbReference type="GO" id="GO:0005789">
    <property type="term" value="C:endoplasmic reticulum membrane"/>
    <property type="evidence" value="ECO:0007669"/>
    <property type="project" value="UniProtKB-SubCell"/>
</dbReference>
<evidence type="ECO:0000256" key="25">
    <source>
        <dbReference type="ARBA" id="ARBA00023319"/>
    </source>
</evidence>
<dbReference type="InterPro" id="IPR000033">
    <property type="entry name" value="LDLR_classB_rpt"/>
</dbReference>
<dbReference type="InParanoid" id="C3XRU7"/>
<dbReference type="PROSITE" id="PS50068">
    <property type="entry name" value="LDLRA_2"/>
    <property type="match status" value="10"/>
</dbReference>
<dbReference type="GO" id="GO:0055038">
    <property type="term" value="C:recycling endosome membrane"/>
    <property type="evidence" value="ECO:0007669"/>
    <property type="project" value="UniProtKB-SubCell"/>
</dbReference>
<dbReference type="GO" id="GO:0006897">
    <property type="term" value="P:endocytosis"/>
    <property type="evidence" value="ECO:0007669"/>
    <property type="project" value="UniProtKB-KW"/>
</dbReference>
<feature type="disulfide bond" evidence="29">
    <location>
        <begin position="1280"/>
        <end position="1292"/>
    </location>
</feature>
<keyword evidence="17" id="KW-0967">Endosome</keyword>
<evidence type="ECO:0000256" key="20">
    <source>
        <dbReference type="ARBA" id="ARBA00023034"/>
    </source>
</evidence>
<keyword evidence="25" id="KW-0393">Immunoglobulin domain</keyword>
<dbReference type="FunFam" id="3.30.60.270:FF:000002">
    <property type="entry name" value="Sortilin-related receptor isoform A"/>
    <property type="match status" value="1"/>
</dbReference>
<dbReference type="InterPro" id="IPR011042">
    <property type="entry name" value="6-blade_b-propeller_TolB-like"/>
</dbReference>
<accession>C3XRU7</accession>
<evidence type="ECO:0000256" key="32">
    <source>
        <dbReference type="SAM" id="Phobius"/>
    </source>
</evidence>
<keyword evidence="10" id="KW-0813">Transport</keyword>
<feature type="disulfide bond" evidence="29">
    <location>
        <begin position="1111"/>
        <end position="1129"/>
    </location>
</feature>
<keyword evidence="23" id="KW-0675">Receptor</keyword>
<dbReference type="InterPro" id="IPR002172">
    <property type="entry name" value="LDrepeatLR_classA_rpt"/>
</dbReference>
<feature type="disulfide bond" evidence="29">
    <location>
        <begin position="1393"/>
        <end position="1408"/>
    </location>
</feature>
<evidence type="ECO:0000256" key="22">
    <source>
        <dbReference type="ARBA" id="ARBA00023157"/>
    </source>
</evidence>
<evidence type="ECO:0000256" key="9">
    <source>
        <dbReference type="ARBA" id="ARBA00013467"/>
    </source>
</evidence>
<feature type="disulfide bond" evidence="29">
    <location>
        <begin position="1143"/>
        <end position="1155"/>
    </location>
</feature>
<evidence type="ECO:0000256" key="24">
    <source>
        <dbReference type="ARBA" id="ARBA00023180"/>
    </source>
</evidence>
<evidence type="ECO:0000256" key="7">
    <source>
        <dbReference type="ARBA" id="ARBA00004545"/>
    </source>
</evidence>
<evidence type="ECO:0000256" key="14">
    <source>
        <dbReference type="ARBA" id="ARBA00022692"/>
    </source>
</evidence>
<feature type="disulfide bond" evidence="29">
    <location>
        <begin position="1065"/>
        <end position="1077"/>
    </location>
</feature>
<dbReference type="Gene3D" id="2.60.40.10">
    <property type="entry name" value="Immunoglobulins"/>
    <property type="match status" value="4"/>
</dbReference>
<dbReference type="InterPro" id="IPR036116">
    <property type="entry name" value="FN3_sf"/>
</dbReference>
<dbReference type="SMART" id="SM00135">
    <property type="entry name" value="LY"/>
    <property type="match status" value="5"/>
</dbReference>
<evidence type="ECO:0000256" key="30">
    <source>
        <dbReference type="PROSITE-ProRule" id="PRU00461"/>
    </source>
</evidence>
<keyword evidence="22 29" id="KW-1015">Disulfide bond</keyword>
<dbReference type="SUPFAM" id="SSF57424">
    <property type="entry name" value="LDL receptor-like module"/>
    <property type="match status" value="10"/>
</dbReference>
<dbReference type="Pfam" id="PF00041">
    <property type="entry name" value="fn3"/>
    <property type="match status" value="3"/>
</dbReference>
<dbReference type="FunCoup" id="C3XRU7">
    <property type="interactions" value="84"/>
</dbReference>
<feature type="domain" description="Fibronectin type-III" evidence="34">
    <location>
        <begin position="1605"/>
        <end position="1697"/>
    </location>
</feature>
<evidence type="ECO:0000256" key="12">
    <source>
        <dbReference type="ARBA" id="ARBA00022536"/>
    </source>
</evidence>
<dbReference type="FunFam" id="2.10.70.80:FF:000002">
    <property type="entry name" value="Sortilin-related receptor isoform A"/>
    <property type="match status" value="1"/>
</dbReference>
<feature type="disulfide bond" evidence="29">
    <location>
        <begin position="1331"/>
        <end position="1349"/>
    </location>
</feature>
<dbReference type="CDD" id="cd00063">
    <property type="entry name" value="FN3"/>
    <property type="match status" value="5"/>
</dbReference>
<sequence length="2383" mass="264843">MVRGRRTKDLIGAIKSGLTAAAMFLVGLILDHRTIRRNVWTRKGRRGPVKEGAERERTGFAVFYDKFSTSLRPGIKSRNLHLPKRIWQDAQDKGFYHIDSGSFPKEDVGGVDSSRARVKRDHTSPLPQVSRVPLNDSHHQLVIHWAGEGSDLIVALAREPHATAQSTSNVYISQDYGKTFVEKQQTYMRLENNSASIIDNFYHSPADINRYIFTDVVHRRIWRTTDGGNSYSMGYVPFVPTSLLMHESDKYLVLGMDENDPRRRSDDFFSHETFIATIIQGVDDFEVRDSYMFATKSMLVNPRFPTAMNITTLWVSYNRGPFSRAEFPTNLPTKEFYIPDASENQVFVCVNHNHTLTNLYVSGVQGVDFSLSLENILYFNPETTGSEYYVDEPFADIHKVGAMRGIYVATVLNATQMQSRNMKSVITFDKGGMWNNITAPLQDTEGHSTNCNPGKNCSLHLSQKYHQLAPGYRNVPILSKESAPGLIMASGSLGDSIKSDSDVFFSSSAGVNWEMVLRGKYFFAFGDHGGLVAAVKQFEETNTIEYSWNEGETWTTYAFSDSKIRVYGVMTEPGETTGVFSIFGSNPQRHSWLVVQVNLTSILGLPCNEDDYKTWSPGDEQPGSTCLLGRRTVYERRIAHAKCYNGRNYDRPIRSQNCTCTREDFECDRGYRQQHFWLQRCVLDPDSGVDPHRIPTPCPEGSFYKRTKGYRRVAGDTCSGGDDSRYAPDLVSCPVGEQPEFLLVARRTEIIQYLLTDGHHESLPLQNLQGAIAMDYDYINNCVYWADMTSDIIQRLCLNGSAVQETIVRGRIETVEGLAIDWMSGNLYWVDAGMKKIEMSRLDGTMRRVLTNASLDNPRALVLCPQEGYMYWTDWGDNAKIVRADMDAKNRNNIITSDIRWPNGLAVDYSGRMIYWTEAYHDRIEVADLDGQNRRVLISHDVPHPYAIAVFKDRIYWDDWSSQAVFSAMKYDGSDRQTLIDNLPGVMDLKVYHKDTQTGTNTCARNNGGCSNLCVPKPGSGQVRTCLCSDDVITALQPDGTERCECRQHEHLVNGYCEPIEGATCPGDQFTCSNEHCIPMSWICDHDNDCGDFSDEQNCPPSTCDSSQFTCGNGQCIPERWKCDHDNDCGDMSDEQDCEFPSCGQDQFTCNNGRCIPQRWVCDFDNDCHDMSDEAHCSFSTPAPTVLPNCTSSQFTCDNGRCISASWKCDGDNDCGDMSDEQGCGQLTCRWFQFTCNNGHCVYSSWVCDGEDDCGDGSDEQDCATTAYPITVAPTRPANCTSLEFRCRNGNCVNERWRCDGIDDCGDNSDEANCGVVTEAPRTCRPDQFHCSNDVCIYAGWRCDGDNDCGDFSDETGCGHGTTPPPRQNTCAPNQFTCGPGGFYHCIWESWVCDGDNDCGDMSDERDCPTRVPTTTTRYVPHSCTHYQFRCIADGRCIPMSWHCDGAWDCINGTDEWGCPTPSVPTTSAPQRCSSSQFACADGDGCIPRYRVCDGRNDCLDHSDERNCCLKVDPTDTTGQVLLEWEQVTPQPSSTFSYVIYYREFPGSDDAQMTQKDTQSDATTYRLTLKPGITFQFQVAAKVGGITYEASPPVYQTITEGVPSAPQNLHCSLRPRSLVTVDCSWQTPSTPNGVILYYRVEYGTDIGFLTEQTTVRVLNATLQDLQLGLRYYIRVTGYTRVGRGESASTGVSTSPATIGAKPTSVTVTPARGSITVSWTAPNVPAEQIQGYTIWYNSESESISEKKIVNDNTATSATATRYTIQVSAFNDEGDGPKSDEKTVRTLGPALPVVEHLTAQGLTTNSVQLSWHLEGDYTFGIYYGTTETALERGGIQANTTRQAFKVKNLQSDLNYLFMVKIIQPLPGPPAYTSATTSFDDTLPPQRLRALSHNQTTVLLQWAPPRQMHGLQYEIDATDDENTTWTYAVRTKQLDGDHIRYNVTGLYPGHHYLFNVKLSTQNAKPSKPYHVTTDLVPAPIELKILPESSSQLLLIWEAGNPYVANVVLDAGFEVLMKPEGPNTTFEVLQDTLKEHRLLVKNLLRGTQYLFKVRVGKYFGHYGANSTVERGSTLASGDDDEDSPIIRGFSDDEPLVVAYEHCPGQSVCSTLNICKPCRQNSLKCVAIIYAVAVLWVPVVHAVMVLTPSVTETTRDLGENILIICETETPDSPHWFAPDGTQIPSDAEVGLAARVFAAEQTTFSRLFVNRAEEGDEGVYTCRTDMEEATLQLILQPTPRYTLAADGLIITDVMTSDAGPYTCEALNPDTGDSDFQDIVFNVIEDDATPQALDSPSASQLPSVSPTRTLNVTSSRTAGTPNITTETGEGTGDTGTDNTSAVVGGGLAGMVLLMAVIVSLYIVYRNNIKRRDGRSRGRVNTADRAEDGGM</sequence>
<dbReference type="InterPro" id="IPR050310">
    <property type="entry name" value="VPS10-sortilin"/>
</dbReference>
<dbReference type="eggNOG" id="KOG3511">
    <property type="taxonomic scope" value="Eukaryota"/>
</dbReference>
<dbReference type="PANTHER" id="PTHR12106">
    <property type="entry name" value="SORTILIN RELATED"/>
    <property type="match status" value="1"/>
</dbReference>
<dbReference type="FunFam" id="4.10.400.10:FF:000045">
    <property type="entry name" value="Low-density lipoprotein receptor-related protein 2"/>
    <property type="match status" value="1"/>
</dbReference>
<feature type="repeat" description="LDL-receptor class B" evidence="30">
    <location>
        <begin position="781"/>
        <end position="824"/>
    </location>
</feature>
<dbReference type="InterPro" id="IPR031778">
    <property type="entry name" value="Sortilin_N"/>
</dbReference>
<dbReference type="SUPFAM" id="SSF49265">
    <property type="entry name" value="Fibronectin type III"/>
    <property type="match status" value="3"/>
</dbReference>
<feature type="domain" description="Fibronectin type-III" evidence="34">
    <location>
        <begin position="1701"/>
        <end position="1787"/>
    </location>
</feature>
<keyword evidence="15" id="KW-0732">Signal</keyword>
<dbReference type="InterPro" id="IPR007110">
    <property type="entry name" value="Ig-like_dom"/>
</dbReference>
<dbReference type="InterPro" id="IPR003599">
    <property type="entry name" value="Ig_sub"/>
</dbReference>
<feature type="disulfide bond" evidence="29">
    <location>
        <begin position="1104"/>
        <end position="1116"/>
    </location>
</feature>
<keyword evidence="21 32" id="KW-0472">Membrane</keyword>
<dbReference type="InterPro" id="IPR006581">
    <property type="entry name" value="VPS10"/>
</dbReference>
<evidence type="ECO:0000256" key="3">
    <source>
        <dbReference type="ARBA" id="ARBA00004212"/>
    </source>
</evidence>
<feature type="region of interest" description="Disordered" evidence="31">
    <location>
        <begin position="2283"/>
        <end position="2330"/>
    </location>
</feature>
<feature type="transmembrane region" description="Helical" evidence="32">
    <location>
        <begin position="2334"/>
        <end position="2357"/>
    </location>
</feature>
<feature type="compositionally biased region" description="Polar residues" evidence="31">
    <location>
        <begin position="1686"/>
        <end position="1696"/>
    </location>
</feature>
<dbReference type="Gene3D" id="4.10.400.10">
    <property type="entry name" value="Low-density Lipoprotein Receptor"/>
    <property type="match status" value="10"/>
</dbReference>
<gene>
    <name evidence="35" type="ORF">BRAFLDRAFT_127132</name>
</gene>
<feature type="disulfide bond" evidence="29">
    <location>
        <begin position="1084"/>
        <end position="1099"/>
    </location>
</feature>
<evidence type="ECO:0000256" key="8">
    <source>
        <dbReference type="ARBA" id="ARBA00007041"/>
    </source>
</evidence>
<dbReference type="PROSITE" id="PS50853">
    <property type="entry name" value="FN3"/>
    <property type="match status" value="5"/>
</dbReference>
<evidence type="ECO:0000259" key="34">
    <source>
        <dbReference type="PROSITE" id="PS50853"/>
    </source>
</evidence>
<feature type="disulfide bond" evidence="29">
    <location>
        <begin position="1150"/>
        <end position="1168"/>
    </location>
</feature>
<dbReference type="InterPro" id="IPR036055">
    <property type="entry name" value="LDL_receptor-like_sf"/>
</dbReference>
<evidence type="ECO:0000256" key="6">
    <source>
        <dbReference type="ARBA" id="ARBA00004480"/>
    </source>
</evidence>
<evidence type="ECO:0000256" key="10">
    <source>
        <dbReference type="ARBA" id="ARBA00022448"/>
    </source>
</evidence>
<dbReference type="InterPro" id="IPR023415">
    <property type="entry name" value="LDLR_class-A_CS"/>
</dbReference>
<evidence type="ECO:0000256" key="29">
    <source>
        <dbReference type="PROSITE-ProRule" id="PRU00124"/>
    </source>
</evidence>
<dbReference type="GO" id="GO:0031901">
    <property type="term" value="C:early endosome membrane"/>
    <property type="evidence" value="ECO:0007669"/>
    <property type="project" value="UniProtKB-SubCell"/>
</dbReference>
<dbReference type="PROSITE" id="PS01209">
    <property type="entry name" value="LDLRA_1"/>
    <property type="match status" value="4"/>
</dbReference>
<keyword evidence="11" id="KW-1003">Cell membrane</keyword>
<feature type="disulfide bond" evidence="29">
    <location>
        <begin position="1299"/>
        <end position="1314"/>
    </location>
</feature>
<dbReference type="Gene3D" id="2.10.70.80">
    <property type="match status" value="1"/>
</dbReference>
<feature type="disulfide bond" evidence="29">
    <location>
        <begin position="1197"/>
        <end position="1215"/>
    </location>
</feature>
<evidence type="ECO:0000256" key="13">
    <source>
        <dbReference type="ARBA" id="ARBA00022583"/>
    </source>
</evidence>
<dbReference type="PANTHER" id="PTHR12106:SF27">
    <property type="entry name" value="SORTILIN-RELATED RECEPTOR"/>
    <property type="match status" value="1"/>
</dbReference>
<comment type="similarity">
    <text evidence="8">Belongs to the VPS10-related sortilin family. SORL1 subfamily.</text>
</comment>
<evidence type="ECO:0000256" key="1">
    <source>
        <dbReference type="ARBA" id="ARBA00004115"/>
    </source>
</evidence>
<keyword evidence="14 32" id="KW-0812">Transmembrane</keyword>
<comment type="caution">
    <text evidence="29">Lacks conserved residue(s) required for the propagation of feature annotation.</text>
</comment>
<dbReference type="CDD" id="cd00112">
    <property type="entry name" value="LDLa"/>
    <property type="match status" value="10"/>
</dbReference>
<feature type="repeat" description="LDL-receptor class B" evidence="30">
    <location>
        <begin position="825"/>
        <end position="867"/>
    </location>
</feature>
<dbReference type="PRINTS" id="PR00261">
    <property type="entry name" value="LDLRECEPTOR"/>
</dbReference>
<evidence type="ECO:0000256" key="21">
    <source>
        <dbReference type="ARBA" id="ARBA00023136"/>
    </source>
</evidence>
<dbReference type="SUPFAM" id="SSF63825">
    <property type="entry name" value="YWTD domain"/>
    <property type="match status" value="1"/>
</dbReference>
<dbReference type="EMBL" id="GG666456">
    <property type="protein sequence ID" value="EEN69415.1"/>
    <property type="molecule type" value="Genomic_DNA"/>
</dbReference>
<feature type="disulfide bond" evidence="29">
    <location>
        <begin position="1229"/>
        <end position="1241"/>
    </location>
</feature>
<dbReference type="FunFam" id="4.10.400.10:FF:000011">
    <property type="entry name" value="Low-density lipoprotein receptor-related protein 1"/>
    <property type="match status" value="2"/>
</dbReference>
<dbReference type="FunFam" id="2.120.10.30:FF:000008">
    <property type="entry name" value="Low-density lipoprotein receptor-related protein 4"/>
    <property type="match status" value="1"/>
</dbReference>
<keyword evidence="13" id="KW-0254">Endocytosis</keyword>
<dbReference type="Gene3D" id="3.30.60.270">
    <property type="match status" value="1"/>
</dbReference>
<dbReference type="PROSITE" id="PS51120">
    <property type="entry name" value="LDLRB"/>
    <property type="match status" value="4"/>
</dbReference>
<evidence type="ECO:0000256" key="11">
    <source>
        <dbReference type="ARBA" id="ARBA00022475"/>
    </source>
</evidence>
<keyword evidence="18" id="KW-0256">Endoplasmic reticulum</keyword>
<dbReference type="PROSITE" id="PS50835">
    <property type="entry name" value="IG_LIKE"/>
    <property type="match status" value="1"/>
</dbReference>
<reference evidence="35" key="1">
    <citation type="journal article" date="2008" name="Nature">
        <title>The amphioxus genome and the evolution of the chordate karyotype.</title>
        <authorList>
            <consortium name="US DOE Joint Genome Institute (JGI-PGF)"/>
            <person name="Putnam N.H."/>
            <person name="Butts T."/>
            <person name="Ferrier D.E.K."/>
            <person name="Furlong R.F."/>
            <person name="Hellsten U."/>
            <person name="Kawashima T."/>
            <person name="Robinson-Rechavi M."/>
            <person name="Shoguchi E."/>
            <person name="Terry A."/>
            <person name="Yu J.-K."/>
            <person name="Benito-Gutierrez E.L."/>
            <person name="Dubchak I."/>
            <person name="Garcia-Fernandez J."/>
            <person name="Gibson-Brown J.J."/>
            <person name="Grigoriev I.V."/>
            <person name="Horton A.C."/>
            <person name="de Jong P.J."/>
            <person name="Jurka J."/>
            <person name="Kapitonov V.V."/>
            <person name="Kohara Y."/>
            <person name="Kuroki Y."/>
            <person name="Lindquist E."/>
            <person name="Lucas S."/>
            <person name="Osoegawa K."/>
            <person name="Pennacchio L.A."/>
            <person name="Salamov A.A."/>
            <person name="Satou Y."/>
            <person name="Sauka-Spengler T."/>
            <person name="Schmutz J."/>
            <person name="Shin-I T."/>
            <person name="Toyoda A."/>
            <person name="Bronner-Fraser M."/>
            <person name="Fujiyama A."/>
            <person name="Holland L.Z."/>
            <person name="Holland P.W.H."/>
            <person name="Satoh N."/>
            <person name="Rokhsar D.S."/>
        </authorList>
    </citation>
    <scope>NUCLEOTIDE SEQUENCE [LARGE SCALE GENOMIC DNA]</scope>
    <source>
        <strain evidence="35">S238N-H82</strain>
        <tissue evidence="35">Testes</tissue>
    </source>
</reference>
<dbReference type="Pfam" id="PF00057">
    <property type="entry name" value="Ldl_recept_a"/>
    <property type="match status" value="10"/>
</dbReference>
<dbReference type="Gene3D" id="2.120.10.30">
    <property type="entry name" value="TolB, C-terminal domain"/>
    <property type="match status" value="1"/>
</dbReference>
<feature type="disulfide bond" evidence="29">
    <location>
        <begin position="1444"/>
        <end position="1459"/>
    </location>
</feature>
<feature type="disulfide bond" evidence="29">
    <location>
        <begin position="1162"/>
        <end position="1177"/>
    </location>
</feature>
<keyword evidence="16" id="KW-0677">Repeat</keyword>
<dbReference type="GO" id="GO:0030658">
    <property type="term" value="C:transport vesicle membrane"/>
    <property type="evidence" value="ECO:0007669"/>
    <property type="project" value="UniProtKB-SubCell"/>
</dbReference>
<feature type="disulfide bond" evidence="29">
    <location>
        <begin position="1236"/>
        <end position="1254"/>
    </location>
</feature>
<feature type="compositionally biased region" description="Low complexity" evidence="31">
    <location>
        <begin position="2312"/>
        <end position="2330"/>
    </location>
</feature>
<feature type="transmembrane region" description="Helical" evidence="32">
    <location>
        <begin position="12"/>
        <end position="30"/>
    </location>
</feature>
<evidence type="ECO:0000256" key="31">
    <source>
        <dbReference type="SAM" id="MobiDB-lite"/>
    </source>
</evidence>
<evidence type="ECO:0000259" key="33">
    <source>
        <dbReference type="PROSITE" id="PS50835"/>
    </source>
</evidence>
<dbReference type="Pfam" id="PF15901">
    <property type="entry name" value="Sortilin_C"/>
    <property type="match status" value="1"/>
</dbReference>
<dbReference type="SUPFAM" id="SSF48726">
    <property type="entry name" value="Immunoglobulin"/>
    <property type="match status" value="1"/>
</dbReference>
<feature type="domain" description="Ig-like" evidence="33">
    <location>
        <begin position="2143"/>
        <end position="2226"/>
    </location>
</feature>
<proteinExistence type="inferred from homology"/>
<evidence type="ECO:0000256" key="5">
    <source>
        <dbReference type="ARBA" id="ARBA00004393"/>
    </source>
</evidence>
<dbReference type="Pfam" id="PF00058">
    <property type="entry name" value="Ldl_recept_b"/>
    <property type="match status" value="4"/>
</dbReference>
<evidence type="ECO:0000256" key="15">
    <source>
        <dbReference type="ARBA" id="ARBA00022729"/>
    </source>
</evidence>
<feature type="disulfide bond" evidence="29">
    <location>
        <begin position="1493"/>
        <end position="1508"/>
    </location>
</feature>
<feature type="repeat" description="LDL-receptor class B" evidence="30">
    <location>
        <begin position="868"/>
        <end position="911"/>
    </location>
</feature>
<dbReference type="InterPro" id="IPR003961">
    <property type="entry name" value="FN3_dom"/>
</dbReference>
<feature type="region of interest" description="Disordered" evidence="31">
    <location>
        <begin position="1684"/>
        <end position="1704"/>
    </location>
</feature>
<dbReference type="InterPro" id="IPR036179">
    <property type="entry name" value="Ig-like_dom_sf"/>
</dbReference>
<dbReference type="SMART" id="SM00602">
    <property type="entry name" value="VPS10"/>
    <property type="match status" value="1"/>
</dbReference>
<dbReference type="eggNOG" id="KOG1215">
    <property type="taxonomic scope" value="Eukaryota"/>
</dbReference>
<evidence type="ECO:0000256" key="28">
    <source>
        <dbReference type="ARBA" id="ARBA00032450"/>
    </source>
</evidence>
<dbReference type="InterPro" id="IPR031777">
    <property type="entry name" value="Sortilin_C"/>
</dbReference>
<keyword evidence="12" id="KW-0245">EGF-like domain</keyword>
<keyword evidence="24" id="KW-0325">Glycoprotein</keyword>
<keyword evidence="19 32" id="KW-1133">Transmembrane helix</keyword>
<feature type="disulfide bond" evidence="29">
    <location>
        <begin position="1123"/>
        <end position="1138"/>
    </location>
</feature>
<feature type="domain" description="Fibronectin type-III" evidence="34">
    <location>
        <begin position="1506"/>
        <end position="1601"/>
    </location>
</feature>
<dbReference type="SMART" id="SM00060">
    <property type="entry name" value="FN3"/>
    <property type="match status" value="6"/>
</dbReference>
<protein>
    <recommendedName>
        <fullName evidence="9">Sortilin-related receptor</fullName>
    </recommendedName>
    <alternativeName>
        <fullName evidence="27">Low-density lipoprotein receptor relative with 11 ligand-binding repeats</fullName>
    </alternativeName>
    <alternativeName>
        <fullName evidence="28">Sorting protein-related receptor containing LDLR class A repeats</fullName>
    </alternativeName>
</protein>
<dbReference type="Pfam" id="PF15902">
    <property type="entry name" value="Sortilin-Vps10"/>
    <property type="match status" value="1"/>
</dbReference>
<dbReference type="SUPFAM" id="SSF110296">
    <property type="entry name" value="Oligoxyloglucan reducing end-specific cellobiohydrolase"/>
    <property type="match status" value="1"/>
</dbReference>
<feature type="disulfide bond" evidence="29">
    <location>
        <begin position="1343"/>
        <end position="1358"/>
    </location>
</feature>
<evidence type="ECO:0000256" key="19">
    <source>
        <dbReference type="ARBA" id="ARBA00022989"/>
    </source>
</evidence>
<dbReference type="FunFam" id="4.10.400.10:FF:000034">
    <property type="entry name" value="Low-density lipoprotein receptor-related protein 2"/>
    <property type="match status" value="1"/>
</dbReference>
<dbReference type="FunFam" id="4.10.400.10:FF:000004">
    <property type="entry name" value="Low-density lipoprotein receptor-related protein 1"/>
    <property type="match status" value="1"/>
</dbReference>
<feature type="repeat" description="LDL-receptor class B" evidence="30">
    <location>
        <begin position="912"/>
        <end position="954"/>
    </location>
</feature>
<evidence type="ECO:0000313" key="35">
    <source>
        <dbReference type="EMBL" id="EEN69415.1"/>
    </source>
</evidence>
<feature type="disulfide bond" evidence="29">
    <location>
        <begin position="1287"/>
        <end position="1305"/>
    </location>
</feature>
<evidence type="ECO:0000256" key="18">
    <source>
        <dbReference type="ARBA" id="ARBA00022824"/>
    </source>
</evidence>
<feature type="disulfide bond" evidence="29">
    <location>
        <begin position="1324"/>
        <end position="1336"/>
    </location>
</feature>
<evidence type="ECO:0000256" key="4">
    <source>
        <dbReference type="ARBA" id="ARBA00004251"/>
    </source>
</evidence>
<evidence type="ECO:0000256" key="16">
    <source>
        <dbReference type="ARBA" id="ARBA00022737"/>
    </source>
</evidence>
<dbReference type="FunFam" id="4.10.400.10:FF:000230">
    <property type="entry name" value="Low-density lipoprotein RecePtor related"/>
    <property type="match status" value="1"/>
</dbReference>
<organism>
    <name type="scientific">Branchiostoma floridae</name>
    <name type="common">Florida lancelet</name>
    <name type="synonym">Amphioxus</name>
    <dbReference type="NCBI Taxonomy" id="7739"/>
    <lineage>
        <taxon>Eukaryota</taxon>
        <taxon>Metazoa</taxon>
        <taxon>Chordata</taxon>
        <taxon>Cephalochordata</taxon>
        <taxon>Leptocardii</taxon>
        <taxon>Amphioxiformes</taxon>
        <taxon>Branchiostomatidae</taxon>
        <taxon>Branchiostoma</taxon>
    </lineage>
</organism>
<evidence type="ECO:0000256" key="17">
    <source>
        <dbReference type="ARBA" id="ARBA00022753"/>
    </source>
</evidence>
<dbReference type="SMART" id="SM00192">
    <property type="entry name" value="LDLa"/>
    <property type="match status" value="10"/>
</dbReference>
<dbReference type="FunFam" id="4.10.400.10:FF:000217">
    <property type="entry name" value="Uncharacterized protein, isoform B"/>
    <property type="match status" value="1"/>
</dbReference>
<dbReference type="STRING" id="7739.C3XRU7"/>
<feature type="disulfide bond" evidence="29">
    <location>
        <begin position="1190"/>
        <end position="1202"/>
    </location>
</feature>
<dbReference type="SMART" id="SM00409">
    <property type="entry name" value="IG"/>
    <property type="match status" value="1"/>
</dbReference>
<dbReference type="FunFam" id="4.10.400.10:FF:000001">
    <property type="entry name" value="Low-density lipoprotein receptor-related protein 1"/>
    <property type="match status" value="1"/>
</dbReference>
<feature type="domain" description="Fibronectin type-III" evidence="34">
    <location>
        <begin position="1975"/>
        <end position="2072"/>
    </location>
</feature>
<evidence type="ECO:0000256" key="27">
    <source>
        <dbReference type="ARBA" id="ARBA00029896"/>
    </source>
</evidence>
<feature type="disulfide bond" evidence="29">
    <location>
        <begin position="1248"/>
        <end position="1263"/>
    </location>
</feature>
<dbReference type="GO" id="GO:0005794">
    <property type="term" value="C:Golgi apparatus"/>
    <property type="evidence" value="ECO:0007669"/>
    <property type="project" value="UniProtKB-SubCell"/>
</dbReference>
<dbReference type="GO" id="GO:0005886">
    <property type="term" value="C:plasma membrane"/>
    <property type="evidence" value="ECO:0007669"/>
    <property type="project" value="UniProtKB-SubCell"/>
</dbReference>
<feature type="disulfide bond" evidence="29">
    <location>
        <begin position="1209"/>
        <end position="1224"/>
    </location>
</feature>
<feature type="disulfide bond" evidence="29">
    <location>
        <begin position="1072"/>
        <end position="1090"/>
    </location>
</feature>
<dbReference type="Pfam" id="PF25814">
    <property type="entry name" value="fn3_SORL1"/>
    <property type="match status" value="1"/>
</dbReference>
<feature type="compositionally biased region" description="Polar residues" evidence="31">
    <location>
        <begin position="2285"/>
        <end position="2311"/>
    </location>
</feature>
<evidence type="ECO:0000256" key="2">
    <source>
        <dbReference type="ARBA" id="ARBA00004158"/>
    </source>
</evidence>
<comment type="subcellular location">
    <subcellularLocation>
        <location evidence="4">Cell membrane</location>
        <topology evidence="4">Single-pass type I membrane protein</topology>
    </subcellularLocation>
    <subcellularLocation>
        <location evidence="3">Cytoplasmic vesicle</location>
        <location evidence="3">Secretory vesicle membrane</location>
        <topology evidence="3">Single-pass type I membrane protein</topology>
    </subcellularLocation>
    <subcellularLocation>
        <location evidence="2">Early endosome membrane</location>
        <topology evidence="2">Single-pass type I membrane protein</topology>
    </subcellularLocation>
    <subcellularLocation>
        <location evidence="1">Endoplasmic reticulum membrane</location>
        <topology evidence="1">Single-pass type I membrane protein</topology>
    </subcellularLocation>
    <subcellularLocation>
        <location evidence="7">Endosome</location>
        <location evidence="7">Multivesicular body membrane</location>
        <topology evidence="7">Single-pass type I membrane protein</topology>
    </subcellularLocation>
    <subcellularLocation>
        <location evidence="5">Golgi apparatus</location>
        <location evidence="5">trans-Golgi network membrane</location>
        <topology evidence="5">Single-pass type I membrane protein</topology>
    </subcellularLocation>
    <subcellularLocation>
        <location evidence="6">Recycling endosome membrane</location>
        <topology evidence="6">Single-pass type I membrane protein</topology>
    </subcellularLocation>
</comment>
<keyword evidence="26" id="KW-0968">Cytoplasmic vesicle</keyword>
<feature type="domain" description="Fibronectin type-III" evidence="34">
    <location>
        <begin position="1881"/>
        <end position="1973"/>
    </location>
</feature>
<keyword evidence="20" id="KW-0333">Golgi apparatus</keyword>
<evidence type="ECO:0000256" key="23">
    <source>
        <dbReference type="ARBA" id="ARBA00023170"/>
    </source>
</evidence>
<evidence type="ECO:0000256" key="26">
    <source>
        <dbReference type="ARBA" id="ARBA00023329"/>
    </source>
</evidence>
<dbReference type="InterPro" id="IPR057841">
    <property type="entry name" value="FN3_SORL1"/>
</dbReference>
<dbReference type="InterPro" id="IPR013783">
    <property type="entry name" value="Ig-like_fold"/>
</dbReference>
<dbReference type="GO" id="GO:0032585">
    <property type="term" value="C:multivesicular body membrane"/>
    <property type="evidence" value="ECO:0007669"/>
    <property type="project" value="UniProtKB-SubCell"/>
</dbReference>